<protein>
    <submittedName>
        <fullName evidence="4">SCY1-like protein 2</fullName>
    </submittedName>
</protein>
<dbReference type="InterPro" id="IPR011009">
    <property type="entry name" value="Kinase-like_dom_sf"/>
</dbReference>
<dbReference type="Gene3D" id="1.10.510.10">
    <property type="entry name" value="Transferase(Phosphotransferase) domain 1"/>
    <property type="match status" value="1"/>
</dbReference>
<dbReference type="PANTHER" id="PTHR12984:SF16">
    <property type="entry name" value="BLACK MATCH, ISOFORM H"/>
    <property type="match status" value="1"/>
</dbReference>
<dbReference type="InterPro" id="IPR051177">
    <property type="entry name" value="CIK-Related_Protein"/>
</dbReference>
<dbReference type="CDD" id="cd14011">
    <property type="entry name" value="PK_SCY1_like"/>
    <property type="match status" value="1"/>
</dbReference>
<comment type="caution">
    <text evidence="4">The sequence shown here is derived from an EMBL/GenBank/DDBJ whole genome shotgun (WGS) entry which is preliminary data.</text>
</comment>
<evidence type="ECO:0000259" key="3">
    <source>
        <dbReference type="PROSITE" id="PS50011"/>
    </source>
</evidence>
<dbReference type="Pfam" id="PF00069">
    <property type="entry name" value="Pkinase"/>
    <property type="match status" value="1"/>
</dbReference>
<dbReference type="Gene3D" id="3.30.200.20">
    <property type="entry name" value="Phosphorylase Kinase, domain 1"/>
    <property type="match status" value="1"/>
</dbReference>
<accession>A0A1W0WMA1</accession>
<evidence type="ECO:0000256" key="1">
    <source>
        <dbReference type="ARBA" id="ARBA00038349"/>
    </source>
</evidence>
<feature type="region of interest" description="Disordered" evidence="2">
    <location>
        <begin position="641"/>
        <end position="684"/>
    </location>
</feature>
<feature type="domain" description="Protein kinase" evidence="3">
    <location>
        <begin position="47"/>
        <end position="341"/>
    </location>
</feature>
<dbReference type="SUPFAM" id="SSF56112">
    <property type="entry name" value="Protein kinase-like (PK-like)"/>
    <property type="match status" value="1"/>
</dbReference>
<dbReference type="SUPFAM" id="SSF48371">
    <property type="entry name" value="ARM repeat"/>
    <property type="match status" value="1"/>
</dbReference>
<gene>
    <name evidence="4" type="ORF">BV898_09595</name>
</gene>
<dbReference type="InterPro" id="IPR011989">
    <property type="entry name" value="ARM-like"/>
</dbReference>
<dbReference type="OrthoDB" id="79687at2759"/>
<dbReference type="SMART" id="SM00220">
    <property type="entry name" value="S_TKc"/>
    <property type="match status" value="1"/>
</dbReference>
<feature type="compositionally biased region" description="Low complexity" evidence="2">
    <location>
        <begin position="670"/>
        <end position="681"/>
    </location>
</feature>
<dbReference type="InterPro" id="IPR016024">
    <property type="entry name" value="ARM-type_fold"/>
</dbReference>
<dbReference type="InterPro" id="IPR000719">
    <property type="entry name" value="Prot_kinase_dom"/>
</dbReference>
<keyword evidence="5" id="KW-1185">Reference proteome</keyword>
<dbReference type="PROSITE" id="PS50011">
    <property type="entry name" value="PROTEIN_KINASE_DOM"/>
    <property type="match status" value="1"/>
</dbReference>
<dbReference type="Proteomes" id="UP000192578">
    <property type="component" value="Unassembled WGS sequence"/>
</dbReference>
<dbReference type="GO" id="GO:0004672">
    <property type="term" value="F:protein kinase activity"/>
    <property type="evidence" value="ECO:0007669"/>
    <property type="project" value="InterPro"/>
</dbReference>
<comment type="similarity">
    <text evidence="1">Belongs to the protein kinase superfamily.</text>
</comment>
<sequence length="815" mass="90049">MPKALPTNTKALPALPLSGCGANASATTVAASTNGGPATIRAMLKIGEQVGTFGPESAWKIYHAQRRSPVCEDVSLFIFEKRTAEKLHKPKRKGTITELYKRGFKQLERLHHARFLKIILPLEETPDALMVVTEPVIGSLADIIQPINCHDRNGSSRILVDKLTDCPLLDLEIKCGLAQITEGLIHLHATEHCMHANVCPESILVTANGGWKLAGMEFAEKSPDRVDSFPSIRWSSKYPKLGQPNLNFIAPEVQLESFCSTTSDLFSLGMTICAIYNQGKSLLDSDHSASIYEQKLTHLNFHAHEFVTQMPGSLREAVETLLQRDPRERPTAQLFSLTKYFNDPALTCLRRLDYIDQMFPSQKAEFYPSLAATLYTIPRKLWQSRILPALAEDLNKPDFAPYGLYPLAYMIEHSDKLDYEELYRPCVDPIFDWPNKSPETQVILLRNLSTFAKFAHPLQVPTHLVHILENALTSTHPDVLEAGVMCFGKFYTIIRDESTKTHLFQSLKSLFGKRTDYSIKVQAALIASLEKIVDHLTKSFVMEDIIPIITEERLTYAVDTVGALIDFYRHVLKDARFGVNPDHMTRYILPTVLPLLTHPDLTKEQYVSLETFIKDLLFQIEKTQRGKFKLEPALMLTIQPNGGAGPGNGGPNHAPFGQGGRPFDGNGLCSANNSRRSSMNSHTDVPVGGKVYGNGCINGPHISIFTTGDGSNASSRSSSPSRSSRRSSYNNSFNSAATGGPGEIRGRAASSSFLNVTLDDATGKSKTSPTTPERRGSFFTFQGLSPALSPNQRRHSAVSIQAISSQMVSLFAGRS</sequence>
<proteinExistence type="inferred from homology"/>
<name>A0A1W0WMA1_HYPEX</name>
<dbReference type="PANTHER" id="PTHR12984">
    <property type="entry name" value="SCY1-RELATED S/T PROTEIN KINASE-LIKE"/>
    <property type="match status" value="1"/>
</dbReference>
<dbReference type="AlphaFoldDB" id="A0A1W0WMA1"/>
<evidence type="ECO:0000313" key="4">
    <source>
        <dbReference type="EMBL" id="OQV16287.1"/>
    </source>
</evidence>
<evidence type="ECO:0000256" key="2">
    <source>
        <dbReference type="SAM" id="MobiDB-lite"/>
    </source>
</evidence>
<dbReference type="GO" id="GO:0005524">
    <property type="term" value="F:ATP binding"/>
    <property type="evidence" value="ECO:0007669"/>
    <property type="project" value="InterPro"/>
</dbReference>
<reference evidence="5" key="1">
    <citation type="submission" date="2017-01" db="EMBL/GenBank/DDBJ databases">
        <title>Comparative genomics of anhydrobiosis in the tardigrade Hypsibius dujardini.</title>
        <authorList>
            <person name="Yoshida Y."/>
            <person name="Koutsovoulos G."/>
            <person name="Laetsch D."/>
            <person name="Stevens L."/>
            <person name="Kumar S."/>
            <person name="Horikawa D."/>
            <person name="Ishino K."/>
            <person name="Komine S."/>
            <person name="Tomita M."/>
            <person name="Blaxter M."/>
            <person name="Arakawa K."/>
        </authorList>
    </citation>
    <scope>NUCLEOTIDE SEQUENCE [LARGE SCALE GENOMIC DNA]</scope>
    <source>
        <strain evidence="5">Z151</strain>
    </source>
</reference>
<dbReference type="Gene3D" id="1.25.10.10">
    <property type="entry name" value="Leucine-rich Repeat Variant"/>
    <property type="match status" value="1"/>
</dbReference>
<evidence type="ECO:0000313" key="5">
    <source>
        <dbReference type="Proteomes" id="UP000192578"/>
    </source>
</evidence>
<feature type="region of interest" description="Disordered" evidence="2">
    <location>
        <begin position="705"/>
        <end position="747"/>
    </location>
</feature>
<feature type="compositionally biased region" description="Low complexity" evidence="2">
    <location>
        <begin position="711"/>
        <end position="735"/>
    </location>
</feature>
<organism evidence="4 5">
    <name type="scientific">Hypsibius exemplaris</name>
    <name type="common">Freshwater tardigrade</name>
    <dbReference type="NCBI Taxonomy" id="2072580"/>
    <lineage>
        <taxon>Eukaryota</taxon>
        <taxon>Metazoa</taxon>
        <taxon>Ecdysozoa</taxon>
        <taxon>Tardigrada</taxon>
        <taxon>Eutardigrada</taxon>
        <taxon>Parachela</taxon>
        <taxon>Hypsibioidea</taxon>
        <taxon>Hypsibiidae</taxon>
        <taxon>Hypsibius</taxon>
    </lineage>
</organism>
<dbReference type="EMBL" id="MTYJ01000076">
    <property type="protein sequence ID" value="OQV16287.1"/>
    <property type="molecule type" value="Genomic_DNA"/>
</dbReference>